<dbReference type="EMBL" id="CP053452">
    <property type="protein sequence ID" value="QJW99799.1"/>
    <property type="molecule type" value="Genomic_DNA"/>
</dbReference>
<evidence type="ECO:0000256" key="1">
    <source>
        <dbReference type="ARBA" id="ARBA00022603"/>
    </source>
</evidence>
<dbReference type="KEGG" id="ftj:FTUN_7422"/>
<dbReference type="CDD" id="cd11715">
    <property type="entry name" value="THUMP_AdoMetMT"/>
    <property type="match status" value="1"/>
</dbReference>
<feature type="region of interest" description="Disordered" evidence="4">
    <location>
        <begin position="313"/>
        <end position="379"/>
    </location>
</feature>
<dbReference type="GO" id="GO:0003723">
    <property type="term" value="F:RNA binding"/>
    <property type="evidence" value="ECO:0007669"/>
    <property type="project" value="UniProtKB-UniRule"/>
</dbReference>
<protein>
    <submittedName>
        <fullName evidence="6">RNA methyltransferase</fullName>
    </submittedName>
</protein>
<gene>
    <name evidence="6" type="ORF">FTUN_7422</name>
</gene>
<accession>A0A6M5Z0E4</accession>
<dbReference type="PANTHER" id="PTHR47313">
    <property type="entry name" value="RIBOSOMAL RNA LARGE SUBUNIT METHYLTRANSFERASE K/L"/>
    <property type="match status" value="1"/>
</dbReference>
<dbReference type="GO" id="GO:0070043">
    <property type="term" value="F:rRNA (guanine-N7-)-methyltransferase activity"/>
    <property type="evidence" value="ECO:0007669"/>
    <property type="project" value="TreeGrafter"/>
</dbReference>
<dbReference type="Pfam" id="PF22020">
    <property type="entry name" value="RlmL_1st"/>
    <property type="match status" value="1"/>
</dbReference>
<evidence type="ECO:0000256" key="4">
    <source>
        <dbReference type="SAM" id="MobiDB-lite"/>
    </source>
</evidence>
<keyword evidence="7" id="KW-1185">Reference proteome</keyword>
<dbReference type="GO" id="GO:0008990">
    <property type="term" value="F:rRNA (guanine-N2-)-methyltransferase activity"/>
    <property type="evidence" value="ECO:0007669"/>
    <property type="project" value="TreeGrafter"/>
</dbReference>
<dbReference type="Gene3D" id="3.30.2130.30">
    <property type="match status" value="1"/>
</dbReference>
<dbReference type="SMART" id="SM00981">
    <property type="entry name" value="THUMP"/>
    <property type="match status" value="1"/>
</dbReference>
<dbReference type="Pfam" id="PF02926">
    <property type="entry name" value="THUMP"/>
    <property type="match status" value="1"/>
</dbReference>
<evidence type="ECO:0000313" key="7">
    <source>
        <dbReference type="Proteomes" id="UP000503447"/>
    </source>
</evidence>
<proteinExistence type="predicted"/>
<dbReference type="Pfam" id="PF01170">
    <property type="entry name" value="UPF0020"/>
    <property type="match status" value="1"/>
</dbReference>
<organism evidence="6 7">
    <name type="scientific">Frigoriglobus tundricola</name>
    <dbReference type="NCBI Taxonomy" id="2774151"/>
    <lineage>
        <taxon>Bacteria</taxon>
        <taxon>Pseudomonadati</taxon>
        <taxon>Planctomycetota</taxon>
        <taxon>Planctomycetia</taxon>
        <taxon>Gemmatales</taxon>
        <taxon>Gemmataceae</taxon>
        <taxon>Frigoriglobus</taxon>
    </lineage>
</organism>
<dbReference type="Gene3D" id="3.40.50.150">
    <property type="entry name" value="Vaccinia Virus protein VP39"/>
    <property type="match status" value="2"/>
</dbReference>
<keyword evidence="3" id="KW-0694">RNA-binding</keyword>
<keyword evidence="1 6" id="KW-0489">Methyltransferase</keyword>
<dbReference type="PANTHER" id="PTHR47313:SF1">
    <property type="entry name" value="RIBOSOMAL RNA LARGE SUBUNIT METHYLTRANSFERASE K_L"/>
    <property type="match status" value="1"/>
</dbReference>
<dbReference type="InterPro" id="IPR004114">
    <property type="entry name" value="THUMP_dom"/>
</dbReference>
<keyword evidence="2 6" id="KW-0808">Transferase</keyword>
<dbReference type="SUPFAM" id="SSF53335">
    <property type="entry name" value="S-adenosyl-L-methionine-dependent methyltransferases"/>
    <property type="match status" value="1"/>
</dbReference>
<dbReference type="Proteomes" id="UP000503447">
    <property type="component" value="Chromosome"/>
</dbReference>
<feature type="domain" description="THUMP" evidence="5">
    <location>
        <begin position="43"/>
        <end position="154"/>
    </location>
</feature>
<name>A0A6M5Z0E4_9BACT</name>
<evidence type="ECO:0000259" key="5">
    <source>
        <dbReference type="PROSITE" id="PS51165"/>
    </source>
</evidence>
<reference evidence="7" key="1">
    <citation type="submission" date="2020-05" db="EMBL/GenBank/DDBJ databases">
        <title>Frigoriglobus tundricola gen. nov., sp. nov., a psychrotolerant cellulolytic planctomycete of the family Gemmataceae with two divergent copies of 16S rRNA gene.</title>
        <authorList>
            <person name="Kulichevskaya I.S."/>
            <person name="Ivanova A.A."/>
            <person name="Naumoff D.G."/>
            <person name="Beletsky A.V."/>
            <person name="Rijpstra W.I.C."/>
            <person name="Sinninghe Damste J.S."/>
            <person name="Mardanov A.V."/>
            <person name="Ravin N.V."/>
            <person name="Dedysh S.N."/>
        </authorList>
    </citation>
    <scope>NUCLEOTIDE SEQUENCE [LARGE SCALE GENOMIC DNA]</scope>
    <source>
        <strain evidence="7">PL17</strain>
    </source>
</reference>
<dbReference type="PROSITE" id="PS00092">
    <property type="entry name" value="N6_MTASE"/>
    <property type="match status" value="1"/>
</dbReference>
<dbReference type="InterPro" id="IPR002052">
    <property type="entry name" value="DNA_methylase_N6_adenine_CS"/>
</dbReference>
<dbReference type="RefSeq" id="WP_227254569.1">
    <property type="nucleotide sequence ID" value="NZ_CP053452.2"/>
</dbReference>
<dbReference type="InterPro" id="IPR054170">
    <property type="entry name" value="RlmL_1st"/>
</dbReference>
<dbReference type="PROSITE" id="PS51165">
    <property type="entry name" value="THUMP"/>
    <property type="match status" value="1"/>
</dbReference>
<dbReference type="InterPro" id="IPR000241">
    <property type="entry name" value="RlmKL-like_Mtase"/>
</dbReference>
<sequence>MTRYFATCARGLEPVLAGELTALGASEITAGRGGVTFHGDAAMLYRACLWLRTAVRVLRPIHEFDAHSPDELYEAVRSINWADFLTPDHTLAVDCNVRDSAMTHSQYAARRVKDAICDQFRDRTGRRPSVDTEQPMIGLNLHVSKNHAVLSLDSSWSSLHKRGYRPIQTVAPLNEALAAGLLLRAGWDPNTPLVDFMCGSGTFCIEAAWIALNRPPGLTRKWFAFQGWADFDRPLWNAIRDDARRAVRKELSAGVTGSDVRQDAIDFARGNAHTAGVGHLLTFEKRELRDARPPSDVPGTIICNPPYGERLGAAVKPGSAGDRSRGTNGAAVKPGSAGDRSRGTNGAAVKPGSAGDRSRGTNGAAVKPDFGGDRSRGEEEEEEELIGLYASIGRTVAEHWRGWRLLVFTSNTALAKKVGLKVVHKEPFFNGALECFLWEFRV</sequence>
<evidence type="ECO:0000256" key="3">
    <source>
        <dbReference type="PROSITE-ProRule" id="PRU00529"/>
    </source>
</evidence>
<dbReference type="InterPro" id="IPR029063">
    <property type="entry name" value="SAM-dependent_MTases_sf"/>
</dbReference>
<evidence type="ECO:0000256" key="2">
    <source>
        <dbReference type="ARBA" id="ARBA00022679"/>
    </source>
</evidence>
<evidence type="ECO:0000313" key="6">
    <source>
        <dbReference type="EMBL" id="QJW99799.1"/>
    </source>
</evidence>
<dbReference type="AlphaFoldDB" id="A0A6M5Z0E4"/>